<keyword evidence="4" id="KW-1185">Reference proteome</keyword>
<dbReference type="Proteomes" id="UP001151760">
    <property type="component" value="Unassembled WGS sequence"/>
</dbReference>
<keyword evidence="3" id="KW-0548">Nucleotidyltransferase</keyword>
<reference evidence="3" key="1">
    <citation type="journal article" date="2022" name="Int. J. Mol. Sci.">
        <title>Draft Genome of Tanacetum Coccineum: Genomic Comparison of Closely Related Tanacetum-Family Plants.</title>
        <authorList>
            <person name="Yamashiro T."/>
            <person name="Shiraishi A."/>
            <person name="Nakayama K."/>
            <person name="Satake H."/>
        </authorList>
    </citation>
    <scope>NUCLEOTIDE SEQUENCE</scope>
</reference>
<dbReference type="Pfam" id="PF17919">
    <property type="entry name" value="RT_RNaseH_2"/>
    <property type="match status" value="1"/>
</dbReference>
<protein>
    <submittedName>
        <fullName evidence="3">Reverse transcriptase domain-containing protein</fullName>
    </submittedName>
</protein>
<dbReference type="Gene3D" id="3.30.70.270">
    <property type="match status" value="2"/>
</dbReference>
<accession>A0ABQ5FJQ2</accession>
<dbReference type="CDD" id="cd01647">
    <property type="entry name" value="RT_LTR"/>
    <property type="match status" value="1"/>
</dbReference>
<dbReference type="GO" id="GO:0003964">
    <property type="term" value="F:RNA-directed DNA polymerase activity"/>
    <property type="evidence" value="ECO:0007669"/>
    <property type="project" value="UniProtKB-KW"/>
</dbReference>
<dbReference type="InterPro" id="IPR043502">
    <property type="entry name" value="DNA/RNA_pol_sf"/>
</dbReference>
<evidence type="ECO:0000313" key="3">
    <source>
        <dbReference type="EMBL" id="GJT63309.1"/>
    </source>
</evidence>
<keyword evidence="3" id="KW-0695">RNA-directed DNA polymerase</keyword>
<dbReference type="Pfam" id="PF00078">
    <property type="entry name" value="RVT_1"/>
    <property type="match status" value="1"/>
</dbReference>
<dbReference type="PANTHER" id="PTHR24559">
    <property type="entry name" value="TRANSPOSON TY3-I GAG-POL POLYPROTEIN"/>
    <property type="match status" value="1"/>
</dbReference>
<evidence type="ECO:0000259" key="1">
    <source>
        <dbReference type="Pfam" id="PF00078"/>
    </source>
</evidence>
<evidence type="ECO:0000313" key="4">
    <source>
        <dbReference type="Proteomes" id="UP001151760"/>
    </source>
</evidence>
<dbReference type="EMBL" id="BQNB010017450">
    <property type="protein sequence ID" value="GJT63309.1"/>
    <property type="molecule type" value="Genomic_DNA"/>
</dbReference>
<dbReference type="InterPro" id="IPR043128">
    <property type="entry name" value="Rev_trsase/Diguanyl_cyclase"/>
</dbReference>
<dbReference type="InterPro" id="IPR041577">
    <property type="entry name" value="RT_RNaseH_2"/>
</dbReference>
<reference evidence="3" key="2">
    <citation type="submission" date="2022-01" db="EMBL/GenBank/DDBJ databases">
        <authorList>
            <person name="Yamashiro T."/>
            <person name="Shiraishi A."/>
            <person name="Satake H."/>
            <person name="Nakayama K."/>
        </authorList>
    </citation>
    <scope>NUCLEOTIDE SEQUENCE</scope>
</reference>
<feature type="domain" description="Reverse transcriptase/retrotransposon-derived protein RNase H-like" evidence="2">
    <location>
        <begin position="346"/>
        <end position="395"/>
    </location>
</feature>
<dbReference type="InterPro" id="IPR053134">
    <property type="entry name" value="RNA-dir_DNA_polymerase"/>
</dbReference>
<proteinExistence type="predicted"/>
<dbReference type="PANTHER" id="PTHR24559:SF427">
    <property type="entry name" value="RNA-DIRECTED DNA POLYMERASE"/>
    <property type="match status" value="1"/>
</dbReference>
<comment type="caution">
    <text evidence="3">The sequence shown here is derived from an EMBL/GenBank/DDBJ whole genome shotgun (WGS) entry which is preliminary data.</text>
</comment>
<evidence type="ECO:0000259" key="2">
    <source>
        <dbReference type="Pfam" id="PF17919"/>
    </source>
</evidence>
<feature type="non-terminal residue" evidence="3">
    <location>
        <position position="396"/>
    </location>
</feature>
<feature type="domain" description="Reverse transcriptase" evidence="1">
    <location>
        <begin position="209"/>
        <end position="317"/>
    </location>
</feature>
<dbReference type="SUPFAM" id="SSF56672">
    <property type="entry name" value="DNA/RNA polymerases"/>
    <property type="match status" value="1"/>
</dbReference>
<dbReference type="InterPro" id="IPR000477">
    <property type="entry name" value="RT_dom"/>
</dbReference>
<keyword evidence="3" id="KW-0808">Transferase</keyword>
<sequence length="396" mass="45370">MINEGVMLHWQHVMQPEWCDSQYFRKVSEACAGCRECTTWDFPKMPTLNFKGSEGVVGLHSVTNTVEIKKLEFEMLELKVKGNDVVTYSQRFQELALMYERMFPEEIDQVEKYVGSLPDTIHGNVMVTKQITKHDAIGRDCKESLNVNTGAIRGLVFECGAQGHFKKDCSKLKNNNNRGNQAGNAKAQAKVYAVGNAGANLDNNVVTRYHQLRVREEDIPKTAFRTRYGHYEFQVMSFGLTNAPAVFMDLMNRVCKPYLDKFVIVFIDDILIYSKSKKEHEEHLRQILKLLKKEELYAKFSKCEFWISRVQFLGHVIDCREESSKGFSKIAKSMTKLTQKGVKFDWGDKQEATFQLLKQKLCSAPILALLDGSEDFIAYFYASKKGLGAVLMQREK</sequence>
<gene>
    <name evidence="3" type="ORF">Tco_1006842</name>
</gene>
<name>A0ABQ5FJQ2_9ASTR</name>
<organism evidence="3 4">
    <name type="scientific">Tanacetum coccineum</name>
    <dbReference type="NCBI Taxonomy" id="301880"/>
    <lineage>
        <taxon>Eukaryota</taxon>
        <taxon>Viridiplantae</taxon>
        <taxon>Streptophyta</taxon>
        <taxon>Embryophyta</taxon>
        <taxon>Tracheophyta</taxon>
        <taxon>Spermatophyta</taxon>
        <taxon>Magnoliopsida</taxon>
        <taxon>eudicotyledons</taxon>
        <taxon>Gunneridae</taxon>
        <taxon>Pentapetalae</taxon>
        <taxon>asterids</taxon>
        <taxon>campanulids</taxon>
        <taxon>Asterales</taxon>
        <taxon>Asteraceae</taxon>
        <taxon>Asteroideae</taxon>
        <taxon>Anthemideae</taxon>
        <taxon>Anthemidinae</taxon>
        <taxon>Tanacetum</taxon>
    </lineage>
</organism>